<dbReference type="HOGENOM" id="CLU_287088_0_0_1"/>
<feature type="compositionally biased region" description="Basic residues" evidence="2">
    <location>
        <begin position="530"/>
        <end position="546"/>
    </location>
</feature>
<feature type="region of interest" description="Disordered" evidence="2">
    <location>
        <begin position="128"/>
        <end position="147"/>
    </location>
</feature>
<proteinExistence type="predicted"/>
<dbReference type="AlphaFoldDB" id="B8C0M6"/>
<reference evidence="3 4" key="1">
    <citation type="journal article" date="2004" name="Science">
        <title>The genome of the diatom Thalassiosira pseudonana: ecology, evolution, and metabolism.</title>
        <authorList>
            <person name="Armbrust E.V."/>
            <person name="Berges J.A."/>
            <person name="Bowler C."/>
            <person name="Green B.R."/>
            <person name="Martinez D."/>
            <person name="Putnam N.H."/>
            <person name="Zhou S."/>
            <person name="Allen A.E."/>
            <person name="Apt K.E."/>
            <person name="Bechner M."/>
            <person name="Brzezinski M.A."/>
            <person name="Chaal B.K."/>
            <person name="Chiovitti A."/>
            <person name="Davis A.K."/>
            <person name="Demarest M.S."/>
            <person name="Detter J.C."/>
            <person name="Glavina T."/>
            <person name="Goodstein D."/>
            <person name="Hadi M.Z."/>
            <person name="Hellsten U."/>
            <person name="Hildebrand M."/>
            <person name="Jenkins B.D."/>
            <person name="Jurka J."/>
            <person name="Kapitonov V.V."/>
            <person name="Kroger N."/>
            <person name="Lau W.W."/>
            <person name="Lane T.W."/>
            <person name="Larimer F.W."/>
            <person name="Lippmeier J.C."/>
            <person name="Lucas S."/>
            <person name="Medina M."/>
            <person name="Montsant A."/>
            <person name="Obornik M."/>
            <person name="Parker M.S."/>
            <person name="Palenik B."/>
            <person name="Pazour G.J."/>
            <person name="Richardson P.M."/>
            <person name="Rynearson T.A."/>
            <person name="Saito M.A."/>
            <person name="Schwartz D.C."/>
            <person name="Thamatrakoln K."/>
            <person name="Valentin K."/>
            <person name="Vardi A."/>
            <person name="Wilkerson F.P."/>
            <person name="Rokhsar D.S."/>
        </authorList>
    </citation>
    <scope>NUCLEOTIDE SEQUENCE [LARGE SCALE GENOMIC DNA]</scope>
    <source>
        <strain evidence="3 4">CCMP1335</strain>
    </source>
</reference>
<name>B8C0M6_THAPS</name>
<feature type="compositionally biased region" description="Polar residues" evidence="2">
    <location>
        <begin position="953"/>
        <end position="963"/>
    </location>
</feature>
<organism evidence="3 4">
    <name type="scientific">Thalassiosira pseudonana</name>
    <name type="common">Marine diatom</name>
    <name type="synonym">Cyclotella nana</name>
    <dbReference type="NCBI Taxonomy" id="35128"/>
    <lineage>
        <taxon>Eukaryota</taxon>
        <taxon>Sar</taxon>
        <taxon>Stramenopiles</taxon>
        <taxon>Ochrophyta</taxon>
        <taxon>Bacillariophyta</taxon>
        <taxon>Coscinodiscophyceae</taxon>
        <taxon>Thalassiosirophycidae</taxon>
        <taxon>Thalassiosirales</taxon>
        <taxon>Thalassiosiraceae</taxon>
        <taxon>Thalassiosira</taxon>
    </lineage>
</organism>
<dbReference type="PaxDb" id="35128-Thaps22484"/>
<gene>
    <name evidence="3" type="ORF">THAPSDRAFT_22484</name>
</gene>
<feature type="region of interest" description="Disordered" evidence="2">
    <location>
        <begin position="813"/>
        <end position="859"/>
    </location>
</feature>
<reference evidence="3 4" key="2">
    <citation type="journal article" date="2008" name="Nature">
        <title>The Phaeodactylum genome reveals the evolutionary history of diatom genomes.</title>
        <authorList>
            <person name="Bowler C."/>
            <person name="Allen A.E."/>
            <person name="Badger J.H."/>
            <person name="Grimwood J."/>
            <person name="Jabbari K."/>
            <person name="Kuo A."/>
            <person name="Maheswari U."/>
            <person name="Martens C."/>
            <person name="Maumus F."/>
            <person name="Otillar R.P."/>
            <person name="Rayko E."/>
            <person name="Salamov A."/>
            <person name="Vandepoele K."/>
            <person name="Beszteri B."/>
            <person name="Gruber A."/>
            <person name="Heijde M."/>
            <person name="Katinka M."/>
            <person name="Mock T."/>
            <person name="Valentin K."/>
            <person name="Verret F."/>
            <person name="Berges J.A."/>
            <person name="Brownlee C."/>
            <person name="Cadoret J.P."/>
            <person name="Chiovitti A."/>
            <person name="Choi C.J."/>
            <person name="Coesel S."/>
            <person name="De Martino A."/>
            <person name="Detter J.C."/>
            <person name="Durkin C."/>
            <person name="Falciatore A."/>
            <person name="Fournet J."/>
            <person name="Haruta M."/>
            <person name="Huysman M.J."/>
            <person name="Jenkins B.D."/>
            <person name="Jiroutova K."/>
            <person name="Jorgensen R.E."/>
            <person name="Joubert Y."/>
            <person name="Kaplan A."/>
            <person name="Kroger N."/>
            <person name="Kroth P.G."/>
            <person name="La Roche J."/>
            <person name="Lindquist E."/>
            <person name="Lommer M."/>
            <person name="Martin-Jezequel V."/>
            <person name="Lopez P.J."/>
            <person name="Lucas S."/>
            <person name="Mangogna M."/>
            <person name="McGinnis K."/>
            <person name="Medlin L.K."/>
            <person name="Montsant A."/>
            <person name="Oudot-Le Secq M.P."/>
            <person name="Napoli C."/>
            <person name="Obornik M."/>
            <person name="Parker M.S."/>
            <person name="Petit J.L."/>
            <person name="Porcel B.M."/>
            <person name="Poulsen N."/>
            <person name="Robison M."/>
            <person name="Rychlewski L."/>
            <person name="Rynearson T.A."/>
            <person name="Schmutz J."/>
            <person name="Shapiro H."/>
            <person name="Siaut M."/>
            <person name="Stanley M."/>
            <person name="Sussman M.R."/>
            <person name="Taylor A.R."/>
            <person name="Vardi A."/>
            <person name="von Dassow P."/>
            <person name="Vyverman W."/>
            <person name="Willis A."/>
            <person name="Wyrwicz L.S."/>
            <person name="Rokhsar D.S."/>
            <person name="Weissenbach J."/>
            <person name="Armbrust E.V."/>
            <person name="Green B.R."/>
            <person name="Van de Peer Y."/>
            <person name="Grigoriev I.V."/>
        </authorList>
    </citation>
    <scope>NUCLEOTIDE SEQUENCE [LARGE SCALE GENOMIC DNA]</scope>
    <source>
        <strain evidence="3 4">CCMP1335</strain>
    </source>
</reference>
<keyword evidence="4" id="KW-1185">Reference proteome</keyword>
<dbReference type="Proteomes" id="UP000001449">
    <property type="component" value="Chromosome 4"/>
</dbReference>
<feature type="compositionally biased region" description="Basic and acidic residues" evidence="2">
    <location>
        <begin position="222"/>
        <end position="241"/>
    </location>
</feature>
<feature type="compositionally biased region" description="Polar residues" evidence="2">
    <location>
        <begin position="508"/>
        <end position="517"/>
    </location>
</feature>
<evidence type="ECO:0000256" key="2">
    <source>
        <dbReference type="SAM" id="MobiDB-lite"/>
    </source>
</evidence>
<feature type="compositionally biased region" description="Acidic residues" evidence="2">
    <location>
        <begin position="415"/>
        <end position="426"/>
    </location>
</feature>
<feature type="region of interest" description="Disordered" evidence="2">
    <location>
        <begin position="496"/>
        <end position="570"/>
    </location>
</feature>
<feature type="region of interest" description="Disordered" evidence="2">
    <location>
        <begin position="199"/>
        <end position="250"/>
    </location>
</feature>
<feature type="compositionally biased region" description="Basic and acidic residues" evidence="2">
    <location>
        <begin position="103"/>
        <end position="123"/>
    </location>
</feature>
<feature type="region of interest" description="Disordered" evidence="2">
    <location>
        <begin position="994"/>
        <end position="1025"/>
    </location>
</feature>
<feature type="compositionally biased region" description="Basic and acidic residues" evidence="2">
    <location>
        <begin position="446"/>
        <end position="458"/>
    </location>
</feature>
<protein>
    <submittedName>
        <fullName evidence="3">Uncharacterized protein</fullName>
    </submittedName>
</protein>
<dbReference type="InParanoid" id="B8C0M6"/>
<accession>B8C0M6</accession>
<feature type="region of interest" description="Disordered" evidence="2">
    <location>
        <begin position="405"/>
        <end position="474"/>
    </location>
</feature>
<evidence type="ECO:0000313" key="3">
    <source>
        <dbReference type="EMBL" id="EED93091.1"/>
    </source>
</evidence>
<evidence type="ECO:0000313" key="4">
    <source>
        <dbReference type="Proteomes" id="UP000001449"/>
    </source>
</evidence>
<feature type="region of interest" description="Disordered" evidence="2">
    <location>
        <begin position="931"/>
        <end position="965"/>
    </location>
</feature>
<feature type="compositionally biased region" description="Basic and acidic residues" evidence="2">
    <location>
        <begin position="547"/>
        <end position="564"/>
    </location>
</feature>
<dbReference type="EMBL" id="CM000641">
    <property type="protein sequence ID" value="EED93091.1"/>
    <property type="molecule type" value="Genomic_DNA"/>
</dbReference>
<feature type="compositionally biased region" description="Polar residues" evidence="2">
    <location>
        <begin position="55"/>
        <end position="71"/>
    </location>
</feature>
<sequence>MEQFTSCLSPEHGNYDEAEISKEFFDNISSAKAAANEWFTISTTNRCKPPRPNTVAHSAQSSSSDNHQRGQQLPAAKFFTFDTIEQILNCVPLNVDPRSPNSRKRDAETEQHESEKAREEARLARELEENTAKAVEGRYTKKAEEEMRKRAEKERMAVIAGFDVNGNNGISAMGLAFQEGLMAHTQKLRMTMSNKYCDGGPSTTPARIAGGYSSEGAAQGRNESDHNAQERDTSFEDRDHAEEEEEGVLPGNMTALINNSIHQKINVPGGLWQIPSNEFSNESASEEDGHHGGEANSMRGGGGLMEGFLNEVNGVISDVNHVFNSEFGGGSTSLEDDVLMMRSVSAEDDGYANSGGGDALIINTSYEEKDAATIVTFQELVVNLDERNDDEAKVFAAAMDAMNAVGSPRSLGDDDKYDIEKEDDDSVSSYYPNQFANPKVVSKRGRNNDVRADESREEKEEEQNPATDHLQDLDNEQVNRHFDKLMSSFELALDRDASSGKERAQVMAETTTPRSSNGGSGVFDGALSLQRRKQLHQRRRQQRGRRMRDESSTNNNHHEEDDISKASYATHQSDASFLEGTTMGSKLTRKTPPPSPITTVPAEVKDEVILQDGSVLDRAKRAVTQVHQTMEAIHKDVVEKQEEFLGEESVVIDGVIEQEDDINVDESCPDDERCVVHPTLDQALAGGREPMEALPCEEEGLSGSGGNSFDSSVNWDALAYSMSDNFSLNDAVTETSANLKQEPKLPKPRLVAGPLTSTNVESEEGASQYGLSHLPVVKIPMKDRIEQIKKRHDEEMSKIRNESIMTLGKLAPSLNASAVGEQDNTTMRADSEEENRPTSPNSIREQQSDVVTQPKSEVQQRLEMMREQHEKNMESMRSALDDLNQDTRTNTPHVPIRNSHADTEKDEKHIAECVGLWKLNAQRFEKAKDLLSSDRNESKDARVTQRRPRRFNFDTTGSPSNRTKTNEDLMLSNLELEREMRQIRMISPKSATAWRVPSSPLSSTDSPMNKLRHQTSPRDSPISPRATINAVKARESLKTMIVDTNEKEDKVKTRISDLITDVKRYLEENNRQQSN</sequence>
<feature type="region of interest" description="Disordered" evidence="2">
    <location>
        <begin position="43"/>
        <end position="71"/>
    </location>
</feature>
<feature type="compositionally biased region" description="Polar residues" evidence="2">
    <location>
        <begin position="427"/>
        <end position="436"/>
    </location>
</feature>
<evidence type="ECO:0000256" key="1">
    <source>
        <dbReference type="SAM" id="Coils"/>
    </source>
</evidence>
<dbReference type="RefSeq" id="XP_002289554.1">
    <property type="nucleotide sequence ID" value="XM_002289518.1"/>
</dbReference>
<dbReference type="GeneID" id="7452251"/>
<keyword evidence="1" id="KW-0175">Coiled coil</keyword>
<feature type="compositionally biased region" description="Polar residues" evidence="2">
    <location>
        <begin position="837"/>
        <end position="857"/>
    </location>
</feature>
<feature type="compositionally biased region" description="Basic and acidic residues" evidence="2">
    <location>
        <begin position="931"/>
        <end position="943"/>
    </location>
</feature>
<feature type="coiled-coil region" evidence="1">
    <location>
        <begin position="859"/>
        <end position="886"/>
    </location>
</feature>
<feature type="region of interest" description="Disordered" evidence="2">
    <location>
        <begin position="93"/>
        <end position="123"/>
    </location>
</feature>
<dbReference type="KEGG" id="tps:THAPSDRAFT_22484"/>